<name>A0A0R3PP92_ANGCS</name>
<dbReference type="InterPro" id="IPR038129">
    <property type="entry name" value="Nanos_sf"/>
</dbReference>
<keyword evidence="1" id="KW-0479">Metal-binding</keyword>
<keyword evidence="4" id="KW-1185">Reference proteome</keyword>
<dbReference type="GO" id="GO:0003723">
    <property type="term" value="F:RNA binding"/>
    <property type="evidence" value="ECO:0007669"/>
    <property type="project" value="UniProtKB-UniRule"/>
</dbReference>
<reference evidence="5" key="1">
    <citation type="submission" date="2017-02" db="UniProtKB">
        <authorList>
            <consortium name="WormBaseParasite"/>
        </authorList>
    </citation>
    <scope>IDENTIFICATION</scope>
</reference>
<comment type="similarity">
    <text evidence="1">Belongs to the nanos family.</text>
</comment>
<dbReference type="EMBL" id="UYYA01003995">
    <property type="protein sequence ID" value="VDM58573.1"/>
    <property type="molecule type" value="Genomic_DNA"/>
</dbReference>
<evidence type="ECO:0000313" key="3">
    <source>
        <dbReference type="EMBL" id="VDM58573.1"/>
    </source>
</evidence>
<evidence type="ECO:0000313" key="4">
    <source>
        <dbReference type="Proteomes" id="UP000267027"/>
    </source>
</evidence>
<dbReference type="Gene3D" id="4.10.60.30">
    <property type="entry name" value="Nanos, RNA-binding domain"/>
    <property type="match status" value="1"/>
</dbReference>
<protein>
    <submittedName>
        <fullName evidence="5">Nanos-type domain-containing protein</fullName>
    </submittedName>
</protein>
<keyword evidence="1" id="KW-0694">RNA-binding</keyword>
<dbReference type="GO" id="GO:0006417">
    <property type="term" value="P:regulation of translation"/>
    <property type="evidence" value="ECO:0007669"/>
    <property type="project" value="UniProtKB-UniRule"/>
</dbReference>
<dbReference type="Proteomes" id="UP000267027">
    <property type="component" value="Unassembled WGS sequence"/>
</dbReference>
<dbReference type="InterPro" id="IPR024161">
    <property type="entry name" value="Znf_nanos-typ"/>
</dbReference>
<sequence>MCPKQPLTEKTDHRFILRGVSESEKMLTRKRSCRHAIMSWKMVLELKQGRRSDDVLENDDKNEKVVLELKKVASDDDGKGKNLRLLDHRGKLDTVLHAQENKKELLQFRGKRADEGWNKSGTSFNSIWADGNECFGSTTWNFCSGSEHLGFQIGLDTELENPQMEICGREQFGPGLKPSKENLPLLERERYCLYCYEKHSEMCVSEGRNPPSLNSSVVSFSCPLLWFTKCGHCGATAEAAHPENLCPMLTFGNLLLESISIIVVENPIMQCEKKLSMLAYFNSVQPYTGHLMRKCNSRASSRLPRILDRESLQPDDLPMPLEELDFND</sequence>
<keyword evidence="1" id="KW-0862">Zinc</keyword>
<proteinExistence type="inferred from homology"/>
<dbReference type="STRING" id="334426.A0A0R3PP92"/>
<feature type="domain" description="Nanos-type" evidence="2">
    <location>
        <begin position="191"/>
        <end position="248"/>
    </location>
</feature>
<reference evidence="3 4" key="2">
    <citation type="submission" date="2018-11" db="EMBL/GenBank/DDBJ databases">
        <authorList>
            <consortium name="Pathogen Informatics"/>
        </authorList>
    </citation>
    <scope>NUCLEOTIDE SEQUENCE [LARGE SCALE GENOMIC DNA]</scope>
    <source>
        <strain evidence="3 4">Costa Rica</strain>
    </source>
</reference>
<gene>
    <name evidence="3" type="ORF">ACOC_LOCUS6988</name>
</gene>
<evidence type="ECO:0000313" key="5">
    <source>
        <dbReference type="WBParaSite" id="ACOC_0000698701-mRNA-1"/>
    </source>
</evidence>
<dbReference type="OrthoDB" id="5864971at2759"/>
<dbReference type="GO" id="GO:0008270">
    <property type="term" value="F:zinc ion binding"/>
    <property type="evidence" value="ECO:0007669"/>
    <property type="project" value="UniProtKB-KW"/>
</dbReference>
<dbReference type="PROSITE" id="PS51522">
    <property type="entry name" value="ZF_NANOS"/>
    <property type="match status" value="1"/>
</dbReference>
<evidence type="ECO:0000256" key="1">
    <source>
        <dbReference type="PROSITE-ProRule" id="PRU00855"/>
    </source>
</evidence>
<organism evidence="5">
    <name type="scientific">Angiostrongylus costaricensis</name>
    <name type="common">Nematode worm</name>
    <dbReference type="NCBI Taxonomy" id="334426"/>
    <lineage>
        <taxon>Eukaryota</taxon>
        <taxon>Metazoa</taxon>
        <taxon>Ecdysozoa</taxon>
        <taxon>Nematoda</taxon>
        <taxon>Chromadorea</taxon>
        <taxon>Rhabditida</taxon>
        <taxon>Rhabditina</taxon>
        <taxon>Rhabditomorpha</taxon>
        <taxon>Strongyloidea</taxon>
        <taxon>Metastrongylidae</taxon>
        <taxon>Angiostrongylus</taxon>
    </lineage>
</organism>
<keyword evidence="1" id="KW-0863">Zinc-finger</keyword>
<evidence type="ECO:0000259" key="2">
    <source>
        <dbReference type="PROSITE" id="PS51522"/>
    </source>
</evidence>
<keyword evidence="1" id="KW-0810">Translation regulation</keyword>
<accession>A0A0R3PP92</accession>
<dbReference type="WBParaSite" id="ACOC_0000698701-mRNA-1">
    <property type="protein sequence ID" value="ACOC_0000698701-mRNA-1"/>
    <property type="gene ID" value="ACOC_0000698701"/>
</dbReference>
<dbReference type="AlphaFoldDB" id="A0A0R3PP92"/>